<gene>
    <name evidence="2" type="ORF">EJ08DRAFT_665065</name>
</gene>
<dbReference type="Gene3D" id="3.40.50.1110">
    <property type="entry name" value="SGNH hydrolase"/>
    <property type="match status" value="1"/>
</dbReference>
<dbReference type="AlphaFoldDB" id="A0A9P4TU23"/>
<dbReference type="OrthoDB" id="10476718at2759"/>
<accession>A0A9P4TU23</accession>
<evidence type="ECO:0000313" key="3">
    <source>
        <dbReference type="Proteomes" id="UP000800235"/>
    </source>
</evidence>
<dbReference type="EMBL" id="MU007096">
    <property type="protein sequence ID" value="KAF2421790.1"/>
    <property type="molecule type" value="Genomic_DNA"/>
</dbReference>
<feature type="domain" description="SGNH hydrolase-type esterase" evidence="1">
    <location>
        <begin position="66"/>
        <end position="169"/>
    </location>
</feature>
<organism evidence="2 3">
    <name type="scientific">Tothia fuscella</name>
    <dbReference type="NCBI Taxonomy" id="1048955"/>
    <lineage>
        <taxon>Eukaryota</taxon>
        <taxon>Fungi</taxon>
        <taxon>Dikarya</taxon>
        <taxon>Ascomycota</taxon>
        <taxon>Pezizomycotina</taxon>
        <taxon>Dothideomycetes</taxon>
        <taxon>Pleosporomycetidae</taxon>
        <taxon>Venturiales</taxon>
        <taxon>Cylindrosympodiaceae</taxon>
        <taxon>Tothia</taxon>
    </lineage>
</organism>
<comment type="caution">
    <text evidence="2">The sequence shown here is derived from an EMBL/GenBank/DDBJ whole genome shotgun (WGS) entry which is preliminary data.</text>
</comment>
<proteinExistence type="predicted"/>
<dbReference type="Proteomes" id="UP000800235">
    <property type="component" value="Unassembled WGS sequence"/>
</dbReference>
<keyword evidence="3" id="KW-1185">Reference proteome</keyword>
<sequence>MHETRTFFRMNSHAIEEIWLLCEPHVLLGFDTYTLWKKLLKVFGQKYFIRSLGFSVRPLLPNLFDSEREIRAVIIVAGMNSYCRNQQPAQDIRKNIQDILKFIKDRNPSILVILTTPPPPIRDGPKVMDLRREQGRILEIASVIREFEGPNVGICDLHTALSGRESHRRLYGNREEVWEELVMVELGVHGISGL</sequence>
<reference evidence="2" key="1">
    <citation type="journal article" date="2020" name="Stud. Mycol.">
        <title>101 Dothideomycetes genomes: a test case for predicting lifestyles and emergence of pathogens.</title>
        <authorList>
            <person name="Haridas S."/>
            <person name="Albert R."/>
            <person name="Binder M."/>
            <person name="Bloem J."/>
            <person name="Labutti K."/>
            <person name="Salamov A."/>
            <person name="Andreopoulos B."/>
            <person name="Baker S."/>
            <person name="Barry K."/>
            <person name="Bills G."/>
            <person name="Bluhm B."/>
            <person name="Cannon C."/>
            <person name="Castanera R."/>
            <person name="Culley D."/>
            <person name="Daum C."/>
            <person name="Ezra D."/>
            <person name="Gonzalez J."/>
            <person name="Henrissat B."/>
            <person name="Kuo A."/>
            <person name="Liang C."/>
            <person name="Lipzen A."/>
            <person name="Lutzoni F."/>
            <person name="Magnuson J."/>
            <person name="Mondo S."/>
            <person name="Nolan M."/>
            <person name="Ohm R."/>
            <person name="Pangilinan J."/>
            <person name="Park H.-J."/>
            <person name="Ramirez L."/>
            <person name="Alfaro M."/>
            <person name="Sun H."/>
            <person name="Tritt A."/>
            <person name="Yoshinaga Y."/>
            <person name="Zwiers L.-H."/>
            <person name="Turgeon B."/>
            <person name="Goodwin S."/>
            <person name="Spatafora J."/>
            <person name="Crous P."/>
            <person name="Grigoriev I."/>
        </authorList>
    </citation>
    <scope>NUCLEOTIDE SEQUENCE</scope>
    <source>
        <strain evidence="2">CBS 130266</strain>
    </source>
</reference>
<dbReference type="SUPFAM" id="SSF52266">
    <property type="entry name" value="SGNH hydrolase"/>
    <property type="match status" value="1"/>
</dbReference>
<evidence type="ECO:0000259" key="1">
    <source>
        <dbReference type="Pfam" id="PF13472"/>
    </source>
</evidence>
<evidence type="ECO:0000313" key="2">
    <source>
        <dbReference type="EMBL" id="KAF2421790.1"/>
    </source>
</evidence>
<dbReference type="InterPro" id="IPR013830">
    <property type="entry name" value="SGNH_hydro"/>
</dbReference>
<dbReference type="InterPro" id="IPR036514">
    <property type="entry name" value="SGNH_hydro_sf"/>
</dbReference>
<name>A0A9P4TU23_9PEZI</name>
<protein>
    <recommendedName>
        <fullName evidence="1">SGNH hydrolase-type esterase domain-containing protein</fullName>
    </recommendedName>
</protein>
<dbReference type="Pfam" id="PF13472">
    <property type="entry name" value="Lipase_GDSL_2"/>
    <property type="match status" value="1"/>
</dbReference>